<dbReference type="SUPFAM" id="SSF161098">
    <property type="entry name" value="MetI-like"/>
    <property type="match status" value="1"/>
</dbReference>
<proteinExistence type="inferred from homology"/>
<name>A0A3Q9J097_9MICO</name>
<dbReference type="InterPro" id="IPR000515">
    <property type="entry name" value="MetI-like"/>
</dbReference>
<protein>
    <submittedName>
        <fullName evidence="10">L-cystine transport system permease protein YecS</fullName>
    </submittedName>
</protein>
<feature type="transmembrane region" description="Helical" evidence="8">
    <location>
        <begin position="47"/>
        <end position="67"/>
    </location>
</feature>
<dbReference type="GO" id="GO:0006865">
    <property type="term" value="P:amino acid transport"/>
    <property type="evidence" value="ECO:0007669"/>
    <property type="project" value="UniProtKB-KW"/>
</dbReference>
<feature type="domain" description="ABC transmembrane type-1" evidence="9">
    <location>
        <begin position="88"/>
        <end position="294"/>
    </location>
</feature>
<keyword evidence="4 8" id="KW-0812">Transmembrane</keyword>
<dbReference type="GO" id="GO:0043190">
    <property type="term" value="C:ATP-binding cassette (ABC) transporter complex"/>
    <property type="evidence" value="ECO:0007669"/>
    <property type="project" value="InterPro"/>
</dbReference>
<feature type="transmembrane region" description="Helical" evidence="8">
    <location>
        <begin position="249"/>
        <end position="267"/>
    </location>
</feature>
<evidence type="ECO:0000313" key="10">
    <source>
        <dbReference type="EMBL" id="AZS37850.1"/>
    </source>
</evidence>
<evidence type="ECO:0000256" key="7">
    <source>
        <dbReference type="ARBA" id="ARBA00023136"/>
    </source>
</evidence>
<organism evidence="10 11">
    <name type="scientific">Microbacterium lemovicicum</name>
    <dbReference type="NCBI Taxonomy" id="1072463"/>
    <lineage>
        <taxon>Bacteria</taxon>
        <taxon>Bacillati</taxon>
        <taxon>Actinomycetota</taxon>
        <taxon>Actinomycetes</taxon>
        <taxon>Micrococcales</taxon>
        <taxon>Microbacteriaceae</taxon>
        <taxon>Microbacterium</taxon>
    </lineage>
</organism>
<dbReference type="InterPro" id="IPR035906">
    <property type="entry name" value="MetI-like_sf"/>
</dbReference>
<keyword evidence="2 8" id="KW-0813">Transport</keyword>
<dbReference type="KEGG" id="mlv:CVS47_02497"/>
<dbReference type="PANTHER" id="PTHR30614:SF0">
    <property type="entry name" value="L-CYSTINE TRANSPORT SYSTEM PERMEASE PROTEIN TCYL"/>
    <property type="match status" value="1"/>
</dbReference>
<evidence type="ECO:0000256" key="2">
    <source>
        <dbReference type="ARBA" id="ARBA00022448"/>
    </source>
</evidence>
<gene>
    <name evidence="10" type="primary">yecS_3</name>
    <name evidence="10" type="ORF">CVS47_02497</name>
</gene>
<dbReference type="PROSITE" id="PS50928">
    <property type="entry name" value="ABC_TM1"/>
    <property type="match status" value="1"/>
</dbReference>
<dbReference type="OrthoDB" id="92598at2"/>
<dbReference type="Gene3D" id="1.10.3720.10">
    <property type="entry name" value="MetI-like"/>
    <property type="match status" value="1"/>
</dbReference>
<reference evidence="10 11" key="1">
    <citation type="submission" date="2018-08" db="EMBL/GenBank/DDBJ databases">
        <title>Microbacterium lemovicicum sp. nov., a bacterium isolated from a natural uranium-rich soil.</title>
        <authorList>
            <person name="ORTET P."/>
        </authorList>
    </citation>
    <scope>NUCLEOTIDE SEQUENCE [LARGE SCALE GENOMIC DNA]</scope>
    <source>
        <strain evidence="10 11">Viu22</strain>
    </source>
</reference>
<feature type="transmembrane region" description="Helical" evidence="8">
    <location>
        <begin position="166"/>
        <end position="185"/>
    </location>
</feature>
<keyword evidence="6 8" id="KW-1133">Transmembrane helix</keyword>
<dbReference type="Proteomes" id="UP000276888">
    <property type="component" value="Chromosome"/>
</dbReference>
<feature type="transmembrane region" description="Helical" evidence="8">
    <location>
        <begin position="273"/>
        <end position="293"/>
    </location>
</feature>
<keyword evidence="7 8" id="KW-0472">Membrane</keyword>
<dbReference type="InterPro" id="IPR043429">
    <property type="entry name" value="ArtM/GltK/GlnP/TcyL/YhdX-like"/>
</dbReference>
<accession>A0A3Q9J097</accession>
<sequence>MMTNDSPPPRDAERGPLTATLQIGRRDTAKTVRISDSRRMWGKIGGWVLRIVVVLIVLDIVSKFLTADAMKWDTVWFYLFNQKVLNGVVLTLVLTAVAMILGCLIGLILALMKISRSLLLNVAADGYIWIFRGTPLLVQLLFWYNLASFLPSLSIGIPFGPQFLEVDTNSVITSMVAAMLGLGLNEGAYMSEIIRAGIQSVDHGQSEAAAALGMSRRRAMSRVVLPQAMRVIVPPTGNQVISMLKGTSLVSIVAISELLYTVQVIYARTFETIPLLVVACIWYLFLTSVLSIGQHYIEKYYAKGASRTVPDTYLTKLKKLMSRTGHSSYVPRKEPVE</sequence>
<evidence type="ECO:0000256" key="4">
    <source>
        <dbReference type="ARBA" id="ARBA00022692"/>
    </source>
</evidence>
<comment type="subcellular location">
    <subcellularLocation>
        <location evidence="1 8">Cell membrane</location>
        <topology evidence="1 8">Multi-pass membrane protein</topology>
    </subcellularLocation>
</comment>
<evidence type="ECO:0000256" key="3">
    <source>
        <dbReference type="ARBA" id="ARBA00022475"/>
    </source>
</evidence>
<comment type="similarity">
    <text evidence="8">Belongs to the binding-protein-dependent transport system permease family.</text>
</comment>
<dbReference type="NCBIfam" id="TIGR01726">
    <property type="entry name" value="HEQRo_perm_3TM"/>
    <property type="match status" value="1"/>
</dbReference>
<dbReference type="InterPro" id="IPR010065">
    <property type="entry name" value="AA_ABC_transptr_permease_3TM"/>
</dbReference>
<dbReference type="CDD" id="cd06261">
    <property type="entry name" value="TM_PBP2"/>
    <property type="match status" value="1"/>
</dbReference>
<evidence type="ECO:0000259" key="9">
    <source>
        <dbReference type="PROSITE" id="PS50928"/>
    </source>
</evidence>
<dbReference type="EMBL" id="CP031423">
    <property type="protein sequence ID" value="AZS37850.1"/>
    <property type="molecule type" value="Genomic_DNA"/>
</dbReference>
<dbReference type="AlphaFoldDB" id="A0A3Q9J097"/>
<evidence type="ECO:0000256" key="8">
    <source>
        <dbReference type="RuleBase" id="RU363032"/>
    </source>
</evidence>
<evidence type="ECO:0000256" key="5">
    <source>
        <dbReference type="ARBA" id="ARBA00022970"/>
    </source>
</evidence>
<dbReference type="GO" id="GO:0022857">
    <property type="term" value="F:transmembrane transporter activity"/>
    <property type="evidence" value="ECO:0007669"/>
    <property type="project" value="InterPro"/>
</dbReference>
<evidence type="ECO:0000313" key="11">
    <source>
        <dbReference type="Proteomes" id="UP000276888"/>
    </source>
</evidence>
<evidence type="ECO:0000256" key="1">
    <source>
        <dbReference type="ARBA" id="ARBA00004651"/>
    </source>
</evidence>
<evidence type="ECO:0000256" key="6">
    <source>
        <dbReference type="ARBA" id="ARBA00022989"/>
    </source>
</evidence>
<keyword evidence="5" id="KW-0029">Amino-acid transport</keyword>
<feature type="transmembrane region" description="Helical" evidence="8">
    <location>
        <begin position="126"/>
        <end position="146"/>
    </location>
</feature>
<keyword evidence="3" id="KW-1003">Cell membrane</keyword>
<feature type="transmembrane region" description="Helical" evidence="8">
    <location>
        <begin position="87"/>
        <end position="114"/>
    </location>
</feature>
<dbReference type="PANTHER" id="PTHR30614">
    <property type="entry name" value="MEMBRANE COMPONENT OF AMINO ACID ABC TRANSPORTER"/>
    <property type="match status" value="1"/>
</dbReference>
<dbReference type="Pfam" id="PF00528">
    <property type="entry name" value="BPD_transp_1"/>
    <property type="match status" value="1"/>
</dbReference>
<dbReference type="FunFam" id="1.10.3720.10:FF:000006">
    <property type="entry name" value="Glutamate/aspartate ABC transporter, permease protein GltK"/>
    <property type="match status" value="1"/>
</dbReference>
<keyword evidence="11" id="KW-1185">Reference proteome</keyword>